<dbReference type="SUPFAM" id="SSF51905">
    <property type="entry name" value="FAD/NAD(P)-binding domain"/>
    <property type="match status" value="1"/>
</dbReference>
<dbReference type="Gene3D" id="3.50.50.60">
    <property type="entry name" value="FAD/NAD(P)-binding domain"/>
    <property type="match status" value="1"/>
</dbReference>
<keyword evidence="4" id="KW-1185">Reference proteome</keyword>
<protein>
    <recommendedName>
        <fullName evidence="2">Glucose-methanol-choline oxidoreductase C-terminal domain-containing protein</fullName>
    </recommendedName>
</protein>
<comment type="cofactor">
    <cofactor evidence="1">
        <name>FAD</name>
        <dbReference type="ChEBI" id="CHEBI:57692"/>
    </cofactor>
</comment>
<reference evidence="3 4" key="1">
    <citation type="journal article" date="2020" name="ISME J.">
        <title>Uncovering the hidden diversity of litter-decomposition mechanisms in mushroom-forming fungi.</title>
        <authorList>
            <person name="Floudas D."/>
            <person name="Bentzer J."/>
            <person name="Ahren D."/>
            <person name="Johansson T."/>
            <person name="Persson P."/>
            <person name="Tunlid A."/>
        </authorList>
    </citation>
    <scope>NUCLEOTIDE SEQUENCE [LARGE SCALE GENOMIC DNA]</scope>
    <source>
        <strain evidence="3 4">CBS 661.87</strain>
    </source>
</reference>
<evidence type="ECO:0000313" key="3">
    <source>
        <dbReference type="EMBL" id="KAF5379432.1"/>
    </source>
</evidence>
<dbReference type="Proteomes" id="UP000565441">
    <property type="component" value="Unassembled WGS sequence"/>
</dbReference>
<sequence length="153" mass="16844">MGGVAQTKKRDSDPLVDWKIGALWTKFARKVMLSGPIGQYIEHSGKSPQQLLHRGMDDQRLATSAQPRWRDIGGVVSPKMVVYGAKNLHVVDAGSMPIKVAAHTVATVYAMAEKTFDTIINDRFIEDLNFNLHCPLKIDPAPVVAPNPITNEN</sequence>
<proteinExistence type="predicted"/>
<dbReference type="EMBL" id="JAACJP010000016">
    <property type="protein sequence ID" value="KAF5379432.1"/>
    <property type="molecule type" value="Genomic_DNA"/>
</dbReference>
<dbReference type="InterPro" id="IPR007867">
    <property type="entry name" value="GMC_OxRtase_C"/>
</dbReference>
<evidence type="ECO:0000256" key="1">
    <source>
        <dbReference type="ARBA" id="ARBA00001974"/>
    </source>
</evidence>
<dbReference type="OrthoDB" id="269227at2759"/>
<gene>
    <name evidence="3" type="ORF">D9615_006512</name>
</gene>
<dbReference type="Pfam" id="PF05199">
    <property type="entry name" value="GMC_oxred_C"/>
    <property type="match status" value="1"/>
</dbReference>
<dbReference type="InterPro" id="IPR036188">
    <property type="entry name" value="FAD/NAD-bd_sf"/>
</dbReference>
<organism evidence="3 4">
    <name type="scientific">Tricholomella constricta</name>
    <dbReference type="NCBI Taxonomy" id="117010"/>
    <lineage>
        <taxon>Eukaryota</taxon>
        <taxon>Fungi</taxon>
        <taxon>Dikarya</taxon>
        <taxon>Basidiomycota</taxon>
        <taxon>Agaricomycotina</taxon>
        <taxon>Agaricomycetes</taxon>
        <taxon>Agaricomycetidae</taxon>
        <taxon>Agaricales</taxon>
        <taxon>Tricholomatineae</taxon>
        <taxon>Lyophyllaceae</taxon>
        <taxon>Tricholomella</taxon>
    </lineage>
</organism>
<dbReference type="AlphaFoldDB" id="A0A8H5M3I3"/>
<dbReference type="GO" id="GO:0016614">
    <property type="term" value="F:oxidoreductase activity, acting on CH-OH group of donors"/>
    <property type="evidence" value="ECO:0007669"/>
    <property type="project" value="InterPro"/>
</dbReference>
<feature type="domain" description="Glucose-methanol-choline oxidoreductase C-terminal" evidence="2">
    <location>
        <begin position="74"/>
        <end position="112"/>
    </location>
</feature>
<name>A0A8H5M3I3_9AGAR</name>
<comment type="caution">
    <text evidence="3">The sequence shown here is derived from an EMBL/GenBank/DDBJ whole genome shotgun (WGS) entry which is preliminary data.</text>
</comment>
<accession>A0A8H5M3I3</accession>
<evidence type="ECO:0000259" key="2">
    <source>
        <dbReference type="Pfam" id="PF05199"/>
    </source>
</evidence>
<evidence type="ECO:0000313" key="4">
    <source>
        <dbReference type="Proteomes" id="UP000565441"/>
    </source>
</evidence>